<organism evidence="1 2">
    <name type="scientific">Flavobacterium silvaticum</name>
    <dbReference type="NCBI Taxonomy" id="1852020"/>
    <lineage>
        <taxon>Bacteria</taxon>
        <taxon>Pseudomonadati</taxon>
        <taxon>Bacteroidota</taxon>
        <taxon>Flavobacteriia</taxon>
        <taxon>Flavobacteriales</taxon>
        <taxon>Flavobacteriaceae</taxon>
        <taxon>Flavobacterium</taxon>
    </lineage>
</organism>
<dbReference type="RefSeq" id="WP_169527094.1">
    <property type="nucleotide sequence ID" value="NZ_JAAMPU010000103.1"/>
</dbReference>
<gene>
    <name evidence="1" type="ORF">G6047_08100</name>
</gene>
<protein>
    <submittedName>
        <fullName evidence="1">Uncharacterized protein</fullName>
    </submittedName>
</protein>
<name>A0A972FL49_9FLAO</name>
<evidence type="ECO:0000313" key="1">
    <source>
        <dbReference type="EMBL" id="NMH27991.1"/>
    </source>
</evidence>
<keyword evidence="2" id="KW-1185">Reference proteome</keyword>
<sequence>MSGFIVTGKLDTVVAVKMLNSDLEHGKWKTQPGGTCVPGTSMIFEAENRDGSAVPPAGKMEYQAADGTIFKFTFEDNNVRDNLCTSEMKKLSGNWAVPAPEYPKTGMTWTVTYSIINGSSQLFLDAPVFPDQLIAASKCDAFPTDRVEKLIGDKSCIYLKEVFSSPELQPADKLWCATHPLFLTPASKALLTRDLVQIAREEFSAEAKLGADLDDALQVQKDFAAGLAGKEKMSTIRNILEEKRDASRNQKRDYELFDAVLSLTNTDHQAGWSNAVSSFVHDADSSLLLRRQIKIVDLISKRF</sequence>
<accession>A0A972FL49</accession>
<comment type="caution">
    <text evidence="1">The sequence shown here is derived from an EMBL/GenBank/DDBJ whole genome shotgun (WGS) entry which is preliminary data.</text>
</comment>
<evidence type="ECO:0000313" key="2">
    <source>
        <dbReference type="Proteomes" id="UP000712080"/>
    </source>
</evidence>
<dbReference type="Proteomes" id="UP000712080">
    <property type="component" value="Unassembled WGS sequence"/>
</dbReference>
<proteinExistence type="predicted"/>
<dbReference type="EMBL" id="JAAMPU010000103">
    <property type="protein sequence ID" value="NMH27991.1"/>
    <property type="molecule type" value="Genomic_DNA"/>
</dbReference>
<dbReference type="AlphaFoldDB" id="A0A972FL49"/>
<reference evidence="1" key="1">
    <citation type="submission" date="2020-02" db="EMBL/GenBank/DDBJ databases">
        <title>Flavobacterium sp. genome.</title>
        <authorList>
            <person name="Jung H.S."/>
            <person name="Baek J.H."/>
            <person name="Jeon C.O."/>
        </authorList>
    </citation>
    <scope>NUCLEOTIDE SEQUENCE</scope>
    <source>
        <strain evidence="1">SE-s28</strain>
    </source>
</reference>
<dbReference type="Gene3D" id="2.60.270.50">
    <property type="match status" value="1"/>
</dbReference>